<evidence type="ECO:0000313" key="2">
    <source>
        <dbReference type="EMBL" id="MFC5746773.1"/>
    </source>
</evidence>
<gene>
    <name evidence="2" type="ORF">ACFPZN_14200</name>
</gene>
<dbReference type="Proteomes" id="UP001596074">
    <property type="component" value="Unassembled WGS sequence"/>
</dbReference>
<proteinExistence type="predicted"/>
<comment type="caution">
    <text evidence="2">The sequence shown here is derived from an EMBL/GenBank/DDBJ whole genome shotgun (WGS) entry which is preliminary data.</text>
</comment>
<feature type="compositionally biased region" description="Basic and acidic residues" evidence="1">
    <location>
        <begin position="196"/>
        <end position="244"/>
    </location>
</feature>
<sequence>MDFASAAHELYGVAPDAFMETRKRLVQEARAEGEAALAKRIGTLRRPTLSAWAVNLLGRSAGEELGWLLDVGEQLRGAWASGGSIGGLEQRRGELVRLLVRRARELAEEAGHPLREPAVREVEDTLQAATVDADVAEEVRQGRLAQPRSHAGFVLTGFPPPREEAEPAEPTVEPEEAPAPKKRRAAKGGGAAAARAAEKQAETVRAEREKAHRAAQRKAEQADRDLAAREAELGEAHDDLESADADVGRLRRELDRAVARQESAARRVDKAERLRDKAAEAAGDAHRRAGEAARAC</sequence>
<accession>A0ABW0ZW40</accession>
<organism evidence="2 3">
    <name type="scientific">Actinomadura rugatobispora</name>
    <dbReference type="NCBI Taxonomy" id="1994"/>
    <lineage>
        <taxon>Bacteria</taxon>
        <taxon>Bacillati</taxon>
        <taxon>Actinomycetota</taxon>
        <taxon>Actinomycetes</taxon>
        <taxon>Streptosporangiales</taxon>
        <taxon>Thermomonosporaceae</taxon>
        <taxon>Actinomadura</taxon>
    </lineage>
</organism>
<evidence type="ECO:0000256" key="1">
    <source>
        <dbReference type="SAM" id="MobiDB-lite"/>
    </source>
</evidence>
<dbReference type="EMBL" id="JBHSON010000016">
    <property type="protein sequence ID" value="MFC5746773.1"/>
    <property type="molecule type" value="Genomic_DNA"/>
</dbReference>
<protein>
    <recommendedName>
        <fullName evidence="4">Transposase</fullName>
    </recommendedName>
</protein>
<evidence type="ECO:0008006" key="4">
    <source>
        <dbReference type="Google" id="ProtNLM"/>
    </source>
</evidence>
<feature type="region of interest" description="Disordered" evidence="1">
    <location>
        <begin position="143"/>
        <end position="244"/>
    </location>
</feature>
<name>A0ABW0ZW40_9ACTN</name>
<keyword evidence="3" id="KW-1185">Reference proteome</keyword>
<evidence type="ECO:0000313" key="3">
    <source>
        <dbReference type="Proteomes" id="UP001596074"/>
    </source>
</evidence>
<dbReference type="RefSeq" id="WP_378282389.1">
    <property type="nucleotide sequence ID" value="NZ_JBHSON010000016.1"/>
</dbReference>
<reference evidence="3" key="1">
    <citation type="journal article" date="2019" name="Int. J. Syst. Evol. Microbiol.">
        <title>The Global Catalogue of Microorganisms (GCM) 10K type strain sequencing project: providing services to taxonomists for standard genome sequencing and annotation.</title>
        <authorList>
            <consortium name="The Broad Institute Genomics Platform"/>
            <consortium name="The Broad Institute Genome Sequencing Center for Infectious Disease"/>
            <person name="Wu L."/>
            <person name="Ma J."/>
        </authorList>
    </citation>
    <scope>NUCLEOTIDE SEQUENCE [LARGE SCALE GENOMIC DNA]</scope>
    <source>
        <strain evidence="3">KCTC 42087</strain>
    </source>
</reference>
<feature type="region of interest" description="Disordered" evidence="1">
    <location>
        <begin position="260"/>
        <end position="296"/>
    </location>
</feature>